<dbReference type="InterPro" id="IPR036412">
    <property type="entry name" value="HAD-like_sf"/>
</dbReference>
<dbReference type="GO" id="GO:0005507">
    <property type="term" value="F:copper ion binding"/>
    <property type="evidence" value="ECO:0007669"/>
    <property type="project" value="TreeGrafter"/>
</dbReference>
<dbReference type="GO" id="GO:0055070">
    <property type="term" value="P:copper ion homeostasis"/>
    <property type="evidence" value="ECO:0007669"/>
    <property type="project" value="TreeGrafter"/>
</dbReference>
<feature type="transmembrane region" description="Helical" evidence="2">
    <location>
        <begin position="21"/>
        <end position="42"/>
    </location>
</feature>
<keyword evidence="2" id="KW-0812">Transmembrane</keyword>
<sequence length="69" mass="7396">MNSGLGSVIDALKLAKKTLRIIHLNMGWAFIYNVIGLPIAALGLLRPIYAAAAMALSSLFVVTNSLRIK</sequence>
<dbReference type="EMBL" id="CAFBQB010000052">
    <property type="protein sequence ID" value="CAB5041904.1"/>
    <property type="molecule type" value="Genomic_DNA"/>
</dbReference>
<keyword evidence="1" id="KW-1278">Translocase</keyword>
<keyword evidence="2" id="KW-1133">Transmembrane helix</keyword>
<gene>
    <name evidence="3" type="ORF">UFOPK4248_00526</name>
</gene>
<protein>
    <submittedName>
        <fullName evidence="3">Unannotated protein</fullName>
    </submittedName>
</protein>
<name>A0A6J7SKG1_9ZZZZ</name>
<dbReference type="SUPFAM" id="SSF56784">
    <property type="entry name" value="HAD-like"/>
    <property type="match status" value="1"/>
</dbReference>
<organism evidence="3">
    <name type="scientific">freshwater metagenome</name>
    <dbReference type="NCBI Taxonomy" id="449393"/>
    <lineage>
        <taxon>unclassified sequences</taxon>
        <taxon>metagenomes</taxon>
        <taxon>ecological metagenomes</taxon>
    </lineage>
</organism>
<accession>A0A6J7SKG1</accession>
<evidence type="ECO:0000313" key="3">
    <source>
        <dbReference type="EMBL" id="CAB5041904.1"/>
    </source>
</evidence>
<evidence type="ECO:0000256" key="2">
    <source>
        <dbReference type="SAM" id="Phobius"/>
    </source>
</evidence>
<dbReference type="AlphaFoldDB" id="A0A6J7SKG1"/>
<feature type="transmembrane region" description="Helical" evidence="2">
    <location>
        <begin position="48"/>
        <end position="66"/>
    </location>
</feature>
<reference evidence="3" key="1">
    <citation type="submission" date="2020-05" db="EMBL/GenBank/DDBJ databases">
        <authorList>
            <person name="Chiriac C."/>
            <person name="Salcher M."/>
            <person name="Ghai R."/>
            <person name="Kavagutti S V."/>
        </authorList>
    </citation>
    <scope>NUCLEOTIDE SEQUENCE</scope>
</reference>
<dbReference type="PANTHER" id="PTHR43520">
    <property type="entry name" value="ATP7, ISOFORM B"/>
    <property type="match status" value="1"/>
</dbReference>
<dbReference type="PANTHER" id="PTHR43520:SF8">
    <property type="entry name" value="P-TYPE CU(+) TRANSPORTER"/>
    <property type="match status" value="1"/>
</dbReference>
<proteinExistence type="predicted"/>
<dbReference type="GO" id="GO:0043682">
    <property type="term" value="F:P-type divalent copper transporter activity"/>
    <property type="evidence" value="ECO:0007669"/>
    <property type="project" value="TreeGrafter"/>
</dbReference>
<evidence type="ECO:0000256" key="1">
    <source>
        <dbReference type="ARBA" id="ARBA00022967"/>
    </source>
</evidence>
<dbReference type="GO" id="GO:0016020">
    <property type="term" value="C:membrane"/>
    <property type="evidence" value="ECO:0007669"/>
    <property type="project" value="TreeGrafter"/>
</dbReference>
<keyword evidence="2" id="KW-0472">Membrane</keyword>